<feature type="region of interest" description="Disordered" evidence="1">
    <location>
        <begin position="57"/>
        <end position="99"/>
    </location>
</feature>
<evidence type="ECO:0000256" key="1">
    <source>
        <dbReference type="SAM" id="MobiDB-lite"/>
    </source>
</evidence>
<sequence>MSAFTRMDSVLRNRQNVGILVDTTQIRQWRMYDSSRPEHPTINFYDLNAQLFGPKAKSVGRRSHDVMNSLLSTESPDRGEEIEDDADFDVESEIDWSTE</sequence>
<comment type="caution">
    <text evidence="2">The sequence shown here is derived from an EMBL/GenBank/DDBJ whole genome shotgun (WGS) entry which is preliminary data.</text>
</comment>
<dbReference type="OrthoDB" id="2638922at2759"/>
<gene>
    <name evidence="2" type="ORF">AZE42_04338</name>
</gene>
<evidence type="ECO:0000313" key="3">
    <source>
        <dbReference type="Proteomes" id="UP000183567"/>
    </source>
</evidence>
<dbReference type="AlphaFoldDB" id="A0A1J8PTZ6"/>
<dbReference type="Proteomes" id="UP000183567">
    <property type="component" value="Unassembled WGS sequence"/>
</dbReference>
<feature type="compositionally biased region" description="Acidic residues" evidence="1">
    <location>
        <begin position="80"/>
        <end position="99"/>
    </location>
</feature>
<accession>A0A1J8PTZ6</accession>
<organism evidence="2 3">
    <name type="scientific">Rhizopogon vesiculosus</name>
    <dbReference type="NCBI Taxonomy" id="180088"/>
    <lineage>
        <taxon>Eukaryota</taxon>
        <taxon>Fungi</taxon>
        <taxon>Dikarya</taxon>
        <taxon>Basidiomycota</taxon>
        <taxon>Agaricomycotina</taxon>
        <taxon>Agaricomycetes</taxon>
        <taxon>Agaricomycetidae</taxon>
        <taxon>Boletales</taxon>
        <taxon>Suillineae</taxon>
        <taxon>Rhizopogonaceae</taxon>
        <taxon>Rhizopogon</taxon>
    </lineage>
</organism>
<dbReference type="EMBL" id="LVVM01004688">
    <property type="protein sequence ID" value="OJA12357.1"/>
    <property type="molecule type" value="Genomic_DNA"/>
</dbReference>
<name>A0A1J8PTZ6_9AGAM</name>
<keyword evidence="3" id="KW-1185">Reference proteome</keyword>
<protein>
    <submittedName>
        <fullName evidence="2">Uncharacterized protein</fullName>
    </submittedName>
</protein>
<reference evidence="2 3" key="1">
    <citation type="submission" date="2016-03" db="EMBL/GenBank/DDBJ databases">
        <title>Comparative genomics of the ectomycorrhizal sister species Rhizopogon vinicolor and Rhizopogon vesiculosus (Basidiomycota: Boletales) reveals a divergence of the mating type B locus.</title>
        <authorList>
            <person name="Mujic A.B."/>
            <person name="Kuo A."/>
            <person name="Tritt A."/>
            <person name="Lipzen A."/>
            <person name="Chen C."/>
            <person name="Johnson J."/>
            <person name="Sharma A."/>
            <person name="Barry K."/>
            <person name="Grigoriev I.V."/>
            <person name="Spatafora J.W."/>
        </authorList>
    </citation>
    <scope>NUCLEOTIDE SEQUENCE [LARGE SCALE GENOMIC DNA]</scope>
    <source>
        <strain evidence="2 3">AM-OR11-056</strain>
    </source>
</reference>
<proteinExistence type="predicted"/>
<evidence type="ECO:0000313" key="2">
    <source>
        <dbReference type="EMBL" id="OJA12357.1"/>
    </source>
</evidence>